<dbReference type="Gene3D" id="1.10.238.10">
    <property type="entry name" value="EF-hand"/>
    <property type="match status" value="3"/>
</dbReference>
<gene>
    <name evidence="21" type="ORF">XNOV1_A038755</name>
</gene>
<evidence type="ECO:0000256" key="13">
    <source>
        <dbReference type="ARBA" id="ARBA00022951"/>
    </source>
</evidence>
<reference evidence="21" key="1">
    <citation type="submission" date="2023-08" db="EMBL/GenBank/DDBJ databases">
        <authorList>
            <person name="Alioto T."/>
            <person name="Alioto T."/>
            <person name="Gomez Garrido J."/>
        </authorList>
    </citation>
    <scope>NUCLEOTIDE SEQUENCE</scope>
</reference>
<dbReference type="FunFam" id="1.10.238.10:FF:000109">
    <property type="entry name" value="calumenin isoform X2"/>
    <property type="match status" value="1"/>
</dbReference>
<protein>
    <submittedName>
        <fullName evidence="21">Calumenin-A</fullName>
    </submittedName>
</protein>
<keyword evidence="11" id="KW-0256">Endoplasmic reticulum</keyword>
<dbReference type="GO" id="GO:0005789">
    <property type="term" value="C:endoplasmic reticulum membrane"/>
    <property type="evidence" value="ECO:0007669"/>
    <property type="project" value="UniProtKB-SubCell"/>
</dbReference>
<feature type="domain" description="EF-hand" evidence="20">
    <location>
        <begin position="67"/>
        <end position="102"/>
    </location>
</feature>
<evidence type="ECO:0000256" key="6">
    <source>
        <dbReference type="ARBA" id="ARBA00006431"/>
    </source>
</evidence>
<dbReference type="PROSITE" id="PS00018">
    <property type="entry name" value="EF_HAND_1"/>
    <property type="match status" value="4"/>
</dbReference>
<evidence type="ECO:0000256" key="14">
    <source>
        <dbReference type="ARBA" id="ARBA00023034"/>
    </source>
</evidence>
<feature type="chain" id="PRO_5043538886" evidence="19">
    <location>
        <begin position="19"/>
        <end position="318"/>
    </location>
</feature>
<dbReference type="SUPFAM" id="SSF47473">
    <property type="entry name" value="EF-hand"/>
    <property type="match status" value="2"/>
</dbReference>
<dbReference type="GO" id="GO:0005794">
    <property type="term" value="C:Golgi apparatus"/>
    <property type="evidence" value="ECO:0007669"/>
    <property type="project" value="UniProtKB-SubCell"/>
</dbReference>
<evidence type="ECO:0000256" key="12">
    <source>
        <dbReference type="ARBA" id="ARBA00022837"/>
    </source>
</evidence>
<keyword evidence="13" id="KW-0703">Sarcoplasmic reticulum</keyword>
<feature type="domain" description="EF-hand" evidence="20">
    <location>
        <begin position="103"/>
        <end position="138"/>
    </location>
</feature>
<feature type="domain" description="EF-hand" evidence="20">
    <location>
        <begin position="187"/>
        <end position="222"/>
    </location>
</feature>
<dbReference type="FunFam" id="1.10.238.10:FF:000110">
    <property type="entry name" value="calumenin isoform X2"/>
    <property type="match status" value="1"/>
</dbReference>
<dbReference type="InterPro" id="IPR002048">
    <property type="entry name" value="EF_hand_dom"/>
</dbReference>
<evidence type="ECO:0000256" key="11">
    <source>
        <dbReference type="ARBA" id="ARBA00022824"/>
    </source>
</evidence>
<keyword evidence="15" id="KW-0472">Membrane</keyword>
<keyword evidence="22" id="KW-1185">Reference proteome</keyword>
<comment type="function">
    <text evidence="17">Involved in regulation of vitamin K-dependent carboxylation of multiple N-terminal glutamate residues. Seems to inhibit gamma-carboxylase GGCX. Binds 7 calcium ions with a low affinity.</text>
</comment>
<evidence type="ECO:0000259" key="20">
    <source>
        <dbReference type="PROSITE" id="PS50222"/>
    </source>
</evidence>
<dbReference type="CDD" id="cd16226">
    <property type="entry name" value="EFh_CREC_Calumenin_like"/>
    <property type="match status" value="1"/>
</dbReference>
<comment type="subunit">
    <text evidence="18">Interacts with GGCX.</text>
</comment>
<evidence type="ECO:0000256" key="16">
    <source>
        <dbReference type="ARBA" id="ARBA00023180"/>
    </source>
</evidence>
<name>A0AAV1F008_XYRNO</name>
<dbReference type="EMBL" id="OY660867">
    <property type="protein sequence ID" value="CAJ1054363.1"/>
    <property type="molecule type" value="Genomic_DNA"/>
</dbReference>
<evidence type="ECO:0000256" key="2">
    <source>
        <dbReference type="ARBA" id="ARBA00004555"/>
    </source>
</evidence>
<evidence type="ECO:0000256" key="10">
    <source>
        <dbReference type="ARBA" id="ARBA00022737"/>
    </source>
</evidence>
<feature type="signal peptide" evidence="19">
    <location>
        <begin position="1"/>
        <end position="18"/>
    </location>
</feature>
<dbReference type="GO" id="GO:0042470">
    <property type="term" value="C:melanosome"/>
    <property type="evidence" value="ECO:0007669"/>
    <property type="project" value="UniProtKB-SubCell"/>
</dbReference>
<keyword evidence="16" id="KW-0325">Glycoprotein</keyword>
<keyword evidence="8" id="KW-0479">Metal-binding</keyword>
<dbReference type="PROSITE" id="PS50222">
    <property type="entry name" value="EF_HAND_2"/>
    <property type="match status" value="4"/>
</dbReference>
<dbReference type="Proteomes" id="UP001178508">
    <property type="component" value="Chromosome 4"/>
</dbReference>
<evidence type="ECO:0000256" key="8">
    <source>
        <dbReference type="ARBA" id="ARBA00022723"/>
    </source>
</evidence>
<evidence type="ECO:0000256" key="5">
    <source>
        <dbReference type="ARBA" id="ARBA00004613"/>
    </source>
</evidence>
<evidence type="ECO:0000256" key="15">
    <source>
        <dbReference type="ARBA" id="ARBA00023136"/>
    </source>
</evidence>
<keyword evidence="12" id="KW-0106">Calcium</keyword>
<dbReference type="InterPro" id="IPR018247">
    <property type="entry name" value="EF_Hand_1_Ca_BS"/>
</dbReference>
<evidence type="ECO:0000256" key="18">
    <source>
        <dbReference type="ARBA" id="ARBA00063649"/>
    </source>
</evidence>
<evidence type="ECO:0000256" key="4">
    <source>
        <dbReference type="ARBA" id="ARBA00004586"/>
    </source>
</evidence>
<dbReference type="GO" id="GO:0033018">
    <property type="term" value="C:sarcoplasmic reticulum lumen"/>
    <property type="evidence" value="ECO:0007669"/>
    <property type="project" value="UniProtKB-SubCell"/>
</dbReference>
<accession>A0AAV1F008</accession>
<evidence type="ECO:0000256" key="7">
    <source>
        <dbReference type="ARBA" id="ARBA00022525"/>
    </source>
</evidence>
<dbReference type="InterPro" id="IPR011992">
    <property type="entry name" value="EF-hand-dom_pair"/>
</dbReference>
<dbReference type="SMART" id="SM00054">
    <property type="entry name" value="EFh"/>
    <property type="match status" value="4"/>
</dbReference>
<evidence type="ECO:0000256" key="17">
    <source>
        <dbReference type="ARBA" id="ARBA00043927"/>
    </source>
</evidence>
<evidence type="ECO:0000256" key="1">
    <source>
        <dbReference type="ARBA" id="ARBA00004223"/>
    </source>
</evidence>
<evidence type="ECO:0000256" key="3">
    <source>
        <dbReference type="ARBA" id="ARBA00004564"/>
    </source>
</evidence>
<dbReference type="Pfam" id="PF13499">
    <property type="entry name" value="EF-hand_7"/>
    <property type="match status" value="2"/>
</dbReference>
<evidence type="ECO:0000313" key="22">
    <source>
        <dbReference type="Proteomes" id="UP001178508"/>
    </source>
</evidence>
<keyword evidence="14" id="KW-0333">Golgi apparatus</keyword>
<evidence type="ECO:0000256" key="19">
    <source>
        <dbReference type="SAM" id="SignalP"/>
    </source>
</evidence>
<dbReference type="Pfam" id="PF13202">
    <property type="entry name" value="EF-hand_5"/>
    <property type="match status" value="1"/>
</dbReference>
<evidence type="ECO:0000313" key="21">
    <source>
        <dbReference type="EMBL" id="CAJ1054363.1"/>
    </source>
</evidence>
<dbReference type="PANTHER" id="PTHR10827">
    <property type="entry name" value="RETICULOCALBIN"/>
    <property type="match status" value="1"/>
</dbReference>
<feature type="domain" description="EF-hand" evidence="20">
    <location>
        <begin position="268"/>
        <end position="303"/>
    </location>
</feature>
<dbReference type="GO" id="GO:0005509">
    <property type="term" value="F:calcium ion binding"/>
    <property type="evidence" value="ECO:0007669"/>
    <property type="project" value="InterPro"/>
</dbReference>
<sequence length="318" mass="37361">MMRSLWVCLALCVVVGSSKPTEKKSRVHEEEPLSRLEHDDNKNFDYDHEAFLGHDQAQTFDQLPQEESKRRLGVIVDQMDSDSDGFVSEEELKLWIKSVQRKHVYESVERQWKDFDMNDDGLISWEEYKNITYGTYLDDPQANLEYNYTAMMVRDERRFRAADTNRDLIADKLEFTAFLHPEEHEHMKDVVVQETIEDIDRNGDGFIDLNEYIGDMYTAEDQARDQAAEPEWVESERQQFAEFRDKNKDGKMDKEETLDWILPADYDHAEAEAKHLLHESDANQDGKLSKKEILDKFEVFVGSQVTDFGEALLRHDEF</sequence>
<keyword evidence="10" id="KW-0677">Repeat</keyword>
<comment type="similarity">
    <text evidence="6">Belongs to the CREC family.</text>
</comment>
<dbReference type="PANTHER" id="PTHR10827:SF76">
    <property type="entry name" value="CALUMENIN"/>
    <property type="match status" value="1"/>
</dbReference>
<dbReference type="FunFam" id="1.10.238.10:FF:000090">
    <property type="entry name" value="calumenin isoform X2"/>
    <property type="match status" value="1"/>
</dbReference>
<comment type="subcellular location">
    <subcellularLocation>
        <location evidence="4">Endoplasmic reticulum membrane</location>
    </subcellularLocation>
    <subcellularLocation>
        <location evidence="2">Golgi apparatus</location>
    </subcellularLocation>
    <subcellularLocation>
        <location evidence="1">Melanosome</location>
    </subcellularLocation>
    <subcellularLocation>
        <location evidence="3">Sarcoplasmic reticulum lumen</location>
    </subcellularLocation>
    <subcellularLocation>
        <location evidence="5">Secreted</location>
    </subcellularLocation>
</comment>
<dbReference type="GO" id="GO:0005576">
    <property type="term" value="C:extracellular region"/>
    <property type="evidence" value="ECO:0007669"/>
    <property type="project" value="UniProtKB-SubCell"/>
</dbReference>
<proteinExistence type="inferred from homology"/>
<keyword evidence="9 19" id="KW-0732">Signal</keyword>
<organism evidence="21 22">
    <name type="scientific">Xyrichtys novacula</name>
    <name type="common">Pearly razorfish</name>
    <name type="synonym">Hemipteronotus novacula</name>
    <dbReference type="NCBI Taxonomy" id="13765"/>
    <lineage>
        <taxon>Eukaryota</taxon>
        <taxon>Metazoa</taxon>
        <taxon>Chordata</taxon>
        <taxon>Craniata</taxon>
        <taxon>Vertebrata</taxon>
        <taxon>Euteleostomi</taxon>
        <taxon>Actinopterygii</taxon>
        <taxon>Neopterygii</taxon>
        <taxon>Teleostei</taxon>
        <taxon>Neoteleostei</taxon>
        <taxon>Acanthomorphata</taxon>
        <taxon>Eupercaria</taxon>
        <taxon>Labriformes</taxon>
        <taxon>Labridae</taxon>
        <taxon>Xyrichtys</taxon>
    </lineage>
</organism>
<dbReference type="AlphaFoldDB" id="A0AAV1F008"/>
<evidence type="ECO:0000256" key="9">
    <source>
        <dbReference type="ARBA" id="ARBA00022729"/>
    </source>
</evidence>
<keyword evidence="7" id="KW-0964">Secreted</keyword>